<evidence type="ECO:0000256" key="5">
    <source>
        <dbReference type="SAM" id="Phobius"/>
    </source>
</evidence>
<dbReference type="PRINTS" id="PR00260">
    <property type="entry name" value="CHEMTRNSDUCR"/>
</dbReference>
<dbReference type="Gene3D" id="1.10.287.950">
    <property type="entry name" value="Methyl-accepting chemotaxis protein"/>
    <property type="match status" value="1"/>
</dbReference>
<keyword evidence="9" id="KW-1185">Reference proteome</keyword>
<dbReference type="NCBIfam" id="TIGR00229">
    <property type="entry name" value="sensory_box"/>
    <property type="match status" value="1"/>
</dbReference>
<dbReference type="STRING" id="1129793.GPLA_0407"/>
<comment type="subcellular location">
    <subcellularLocation>
        <location evidence="1">Membrane</location>
    </subcellularLocation>
</comment>
<feature type="domain" description="PAS" evidence="7">
    <location>
        <begin position="7"/>
        <end position="61"/>
    </location>
</feature>
<evidence type="ECO:0000256" key="2">
    <source>
        <dbReference type="ARBA" id="ARBA00023224"/>
    </source>
</evidence>
<comment type="caution">
    <text evidence="8">The sequence shown here is derived from an EMBL/GenBank/DDBJ whole genome shotgun (WGS) entry which is preliminary data.</text>
</comment>
<protein>
    <submittedName>
        <fullName evidence="8">Aerotaxis receptor</fullName>
    </submittedName>
</protein>
<dbReference type="InterPro" id="IPR004090">
    <property type="entry name" value="Chemotax_Me-accpt_rcpt"/>
</dbReference>
<evidence type="ECO:0000256" key="1">
    <source>
        <dbReference type="ARBA" id="ARBA00004370"/>
    </source>
</evidence>
<dbReference type="PANTHER" id="PTHR32089:SF52">
    <property type="entry name" value="CHEMOTAXIS SIGNAL TRANSDUCTION SYSTEM METHYL ACCEPTING SENSORY TRANSDUCER WITH PAS SENSORY DOMAIN"/>
    <property type="match status" value="1"/>
</dbReference>
<comment type="similarity">
    <text evidence="3">Belongs to the methyl-accepting chemotaxis (MCP) protein family.</text>
</comment>
<evidence type="ECO:0000259" key="7">
    <source>
        <dbReference type="PROSITE" id="PS50112"/>
    </source>
</evidence>
<proteinExistence type="inferred from homology"/>
<dbReference type="PROSITE" id="PS50111">
    <property type="entry name" value="CHEMOTAXIS_TRANSDUC_2"/>
    <property type="match status" value="1"/>
</dbReference>
<dbReference type="GO" id="GO:0007165">
    <property type="term" value="P:signal transduction"/>
    <property type="evidence" value="ECO:0007669"/>
    <property type="project" value="UniProtKB-KW"/>
</dbReference>
<dbReference type="EMBL" id="BAER01000016">
    <property type="protein sequence ID" value="GAC31325.1"/>
    <property type="molecule type" value="Genomic_DNA"/>
</dbReference>
<keyword evidence="5" id="KW-0812">Transmembrane</keyword>
<dbReference type="OrthoDB" id="5675566at2"/>
<keyword evidence="8" id="KW-0675">Receptor</keyword>
<dbReference type="InterPro" id="IPR035965">
    <property type="entry name" value="PAS-like_dom_sf"/>
</dbReference>
<keyword evidence="5" id="KW-1133">Transmembrane helix</keyword>
<dbReference type="AlphaFoldDB" id="K7A7B7"/>
<dbReference type="SUPFAM" id="SSF55785">
    <property type="entry name" value="PYP-like sensor domain (PAS domain)"/>
    <property type="match status" value="1"/>
</dbReference>
<evidence type="ECO:0000256" key="4">
    <source>
        <dbReference type="PROSITE-ProRule" id="PRU00284"/>
    </source>
</evidence>
<organism evidence="8 9">
    <name type="scientific">Paraglaciecola polaris LMG 21857</name>
    <dbReference type="NCBI Taxonomy" id="1129793"/>
    <lineage>
        <taxon>Bacteria</taxon>
        <taxon>Pseudomonadati</taxon>
        <taxon>Pseudomonadota</taxon>
        <taxon>Gammaproteobacteria</taxon>
        <taxon>Alteromonadales</taxon>
        <taxon>Alteromonadaceae</taxon>
        <taxon>Paraglaciecola</taxon>
    </lineage>
</organism>
<gene>
    <name evidence="8" type="primary">aer</name>
    <name evidence="8" type="ORF">GPLA_0407</name>
</gene>
<dbReference type="Gene3D" id="3.30.450.20">
    <property type="entry name" value="PAS domain"/>
    <property type="match status" value="1"/>
</dbReference>
<name>K7A7B7_9ALTE</name>
<dbReference type="Pfam" id="PF00015">
    <property type="entry name" value="MCPsignal"/>
    <property type="match status" value="1"/>
</dbReference>
<sequence length="513" mass="55530">MSKVVSSNAEREVAVEVGQELVSTTDTQGIIQYVNDHFCRVSGFSREELIGQHHNIVRHPDMPKAAFADMWSKLKSKQAWRGAVKNRCNGGGYYWVDAFVTPLFENGQLTGFQSVRTQLIGPYKDKAQALYPKLNAGGRAFGWFDNKLNVKDALYIVCGLALVGLAFISPFFTLLMIILPYLVFKGELFDVRQHAAQLKGQYDSISRAIFAGDGVKGVNEFALKIQEGKVNTILGRVIDSTASLDRGVTSLQEAVAKTKSGVEEETAELAQVATAVEQMVASINEVTRNIGHTSDKVTSVHKDCRQATDAMSNTMDKVGALATDVAKSAGSAASLADEANRINDVMQEIQGIADQTNLLALNAAIEAARAGEHGRGFSVVADEVRALSSRTHNATTQIQSSVTEIQSTLLKWSQTLVEGKAAAETCVDETRQTQDLVNKVYDNVSDIADSANQISVASDQQSSVSVSISHNISNISDASKRNLEQVEMVEREAQNISTRSKTLASMGLAFGRS</sequence>
<evidence type="ECO:0000256" key="3">
    <source>
        <dbReference type="ARBA" id="ARBA00029447"/>
    </source>
</evidence>
<dbReference type="FunFam" id="1.10.287.950:FF:000001">
    <property type="entry name" value="Methyl-accepting chemotaxis sensory transducer"/>
    <property type="match status" value="1"/>
</dbReference>
<evidence type="ECO:0000259" key="6">
    <source>
        <dbReference type="PROSITE" id="PS50111"/>
    </source>
</evidence>
<dbReference type="GO" id="GO:0006935">
    <property type="term" value="P:chemotaxis"/>
    <property type="evidence" value="ECO:0007669"/>
    <property type="project" value="InterPro"/>
</dbReference>
<accession>K7A7B7</accession>
<keyword evidence="2 4" id="KW-0807">Transducer</keyword>
<evidence type="ECO:0000313" key="8">
    <source>
        <dbReference type="EMBL" id="GAC31325.1"/>
    </source>
</evidence>
<dbReference type="InterPro" id="IPR013655">
    <property type="entry name" value="PAS_fold_3"/>
</dbReference>
<dbReference type="Proteomes" id="UP000006322">
    <property type="component" value="Unassembled WGS sequence"/>
</dbReference>
<dbReference type="Pfam" id="PF08447">
    <property type="entry name" value="PAS_3"/>
    <property type="match status" value="1"/>
</dbReference>
<dbReference type="PANTHER" id="PTHR32089">
    <property type="entry name" value="METHYL-ACCEPTING CHEMOTAXIS PROTEIN MCPB"/>
    <property type="match status" value="1"/>
</dbReference>
<dbReference type="InterPro" id="IPR004089">
    <property type="entry name" value="MCPsignal_dom"/>
</dbReference>
<feature type="transmembrane region" description="Helical" evidence="5">
    <location>
        <begin position="153"/>
        <end position="183"/>
    </location>
</feature>
<dbReference type="SMART" id="SM00091">
    <property type="entry name" value="PAS"/>
    <property type="match status" value="1"/>
</dbReference>
<dbReference type="SUPFAM" id="SSF58104">
    <property type="entry name" value="Methyl-accepting chemotaxis protein (MCP) signaling domain"/>
    <property type="match status" value="1"/>
</dbReference>
<dbReference type="GO" id="GO:0016020">
    <property type="term" value="C:membrane"/>
    <property type="evidence" value="ECO:0007669"/>
    <property type="project" value="UniProtKB-SubCell"/>
</dbReference>
<feature type="domain" description="Methyl-accepting transducer" evidence="6">
    <location>
        <begin position="240"/>
        <end position="476"/>
    </location>
</feature>
<reference evidence="9" key="1">
    <citation type="journal article" date="2014" name="Environ. Microbiol.">
        <title>Comparative genomics of the marine bacterial genus Glaciecola reveals the high degree of genomic diversity and genomic characteristic for cold adaptation.</title>
        <authorList>
            <person name="Qin Q.L."/>
            <person name="Xie B.B."/>
            <person name="Yu Y."/>
            <person name="Shu Y.L."/>
            <person name="Rong J.C."/>
            <person name="Zhang Y.J."/>
            <person name="Zhao D.L."/>
            <person name="Chen X.L."/>
            <person name="Zhang X.Y."/>
            <person name="Chen B."/>
            <person name="Zhou B.C."/>
            <person name="Zhang Y.Z."/>
        </authorList>
    </citation>
    <scope>NUCLEOTIDE SEQUENCE [LARGE SCALE GENOMIC DNA]</scope>
    <source>
        <strain evidence="9">LMG 21857</strain>
    </source>
</reference>
<dbReference type="InterPro" id="IPR000014">
    <property type="entry name" value="PAS"/>
</dbReference>
<dbReference type="CDD" id="cd00130">
    <property type="entry name" value="PAS"/>
    <property type="match status" value="1"/>
</dbReference>
<evidence type="ECO:0000313" key="9">
    <source>
        <dbReference type="Proteomes" id="UP000006322"/>
    </source>
</evidence>
<dbReference type="RefSeq" id="WP_007103131.1">
    <property type="nucleotide sequence ID" value="NZ_BAER01000016.1"/>
</dbReference>
<dbReference type="SMART" id="SM00283">
    <property type="entry name" value="MA"/>
    <property type="match status" value="1"/>
</dbReference>
<dbReference type="PROSITE" id="PS50112">
    <property type="entry name" value="PAS"/>
    <property type="match status" value="1"/>
</dbReference>
<keyword evidence="5" id="KW-0472">Membrane</keyword>
<dbReference type="GO" id="GO:0004888">
    <property type="term" value="F:transmembrane signaling receptor activity"/>
    <property type="evidence" value="ECO:0007669"/>
    <property type="project" value="InterPro"/>
</dbReference>